<dbReference type="Proteomes" id="UP000499080">
    <property type="component" value="Unassembled WGS sequence"/>
</dbReference>
<name>A0A4Y2HY24_ARAVE</name>
<comment type="caution">
    <text evidence="1">The sequence shown here is derived from an EMBL/GenBank/DDBJ whole genome shotgun (WGS) entry which is preliminary data.</text>
</comment>
<evidence type="ECO:0000313" key="1">
    <source>
        <dbReference type="EMBL" id="GBM70145.1"/>
    </source>
</evidence>
<reference evidence="1 2" key="1">
    <citation type="journal article" date="2019" name="Sci. Rep.">
        <title>Orb-weaving spider Araneus ventricosus genome elucidates the spidroin gene catalogue.</title>
        <authorList>
            <person name="Kono N."/>
            <person name="Nakamura H."/>
            <person name="Ohtoshi R."/>
            <person name="Moran D.A.P."/>
            <person name="Shinohara A."/>
            <person name="Yoshida Y."/>
            <person name="Fujiwara M."/>
            <person name="Mori M."/>
            <person name="Tomita M."/>
            <person name="Arakawa K."/>
        </authorList>
    </citation>
    <scope>NUCLEOTIDE SEQUENCE [LARGE SCALE GENOMIC DNA]</scope>
</reference>
<keyword evidence="2" id="KW-1185">Reference proteome</keyword>
<proteinExistence type="predicted"/>
<dbReference type="EMBL" id="BGPR01002232">
    <property type="protein sequence ID" value="GBM70145.1"/>
    <property type="molecule type" value="Genomic_DNA"/>
</dbReference>
<evidence type="ECO:0000313" key="2">
    <source>
        <dbReference type="Proteomes" id="UP000499080"/>
    </source>
</evidence>
<dbReference type="AlphaFoldDB" id="A0A4Y2HY24"/>
<organism evidence="1 2">
    <name type="scientific">Araneus ventricosus</name>
    <name type="common">Orbweaver spider</name>
    <name type="synonym">Epeira ventricosa</name>
    <dbReference type="NCBI Taxonomy" id="182803"/>
    <lineage>
        <taxon>Eukaryota</taxon>
        <taxon>Metazoa</taxon>
        <taxon>Ecdysozoa</taxon>
        <taxon>Arthropoda</taxon>
        <taxon>Chelicerata</taxon>
        <taxon>Arachnida</taxon>
        <taxon>Araneae</taxon>
        <taxon>Araneomorphae</taxon>
        <taxon>Entelegynae</taxon>
        <taxon>Araneoidea</taxon>
        <taxon>Araneidae</taxon>
        <taxon>Araneus</taxon>
    </lineage>
</organism>
<accession>A0A4Y2HY24</accession>
<gene>
    <name evidence="1" type="ORF">AVEN_210263_1</name>
</gene>
<sequence length="102" mass="11249">MNTSTVRCAAVQHQRRNAVFINARSDTASHYKLRLGNISSDSSQRRPSLPFIQFCKQGVSGANIYSGMSMGLNEFSKGLVMFPLMAVIDLVVTCQLHSHVCD</sequence>
<protein>
    <submittedName>
        <fullName evidence="1">Uncharacterized protein</fullName>
    </submittedName>
</protein>